<proteinExistence type="predicted"/>
<evidence type="ECO:0000256" key="1">
    <source>
        <dbReference type="SAM" id="Phobius"/>
    </source>
</evidence>
<sequence>MNYTGIEITSTLILLTIVISLLLIAKWTQRNPLSFSLTIGAILGGAFFIQVFNLKILVPTEIGWLMQSDWEWHFMGWHIFRSEPWHFPLGKLTHFWFPIGTTIGYTDSIPLLALLLKPWSLLLPTHFQYFGLWLLSCFILQGVFAALLLRLLTPHLILQTLGIIFFIIHPVLLHRFAHLALCAHWLVLAGLWLSFKSWPNATAFTPLKLWWILISLAATIHPYLTVMVMGLAMAFYAHWWLIERRCTLVAAGLQLASLGITILFLWWVIGYFVIESNQDLSGQSFGYYSMNLLAPLLPQQEWSLFFRELPVATAGQYEGFNYLGAGVLLLGAWSGYELSQRPPTKTTLKRLFFLGIICLGFTLLAISNKVTVGPLVLLEFKADFLNTLAVFRSSGRFFWPVNYALLFLILQLLIRRNRHFLKLTLFYFSLGLIIQEIDFYPKHLVYHQLSHGPQAQFAWENPLKSAWWKFALPHYQHITFIPPIACGEEAAPFGPVSLLAGQYGLTINTGRLARAEVEKTMQYCQQLFQAVREGQVKSDTIYIIHPNHLETFKQSAKVPLTCNLIDGINTCITEQSYQQWQKEYATWQQQSAADNPSIK</sequence>
<dbReference type="Pfam" id="PF19830">
    <property type="entry name" value="DUF6311"/>
    <property type="match status" value="1"/>
</dbReference>
<dbReference type="EMBL" id="AP014633">
    <property type="protein sequence ID" value="BAP57835.1"/>
    <property type="molecule type" value="Genomic_DNA"/>
</dbReference>
<dbReference type="HOGENOM" id="CLU_023163_0_0_6"/>
<dbReference type="InterPro" id="IPR058671">
    <property type="entry name" value="DUF6311_C"/>
</dbReference>
<accession>A0A090AQF1</accession>
<dbReference type="KEGG" id="tig:THII_3538"/>
<dbReference type="AlphaFoldDB" id="A0A090AQF1"/>
<protein>
    <submittedName>
        <fullName evidence="4">Uncharacterized protein</fullName>
    </submittedName>
</protein>
<evidence type="ECO:0000259" key="2">
    <source>
        <dbReference type="Pfam" id="PF19830"/>
    </source>
</evidence>
<feature type="transmembrane region" description="Helical" evidence="1">
    <location>
        <begin position="127"/>
        <end position="149"/>
    </location>
</feature>
<feature type="transmembrane region" description="Helical" evidence="1">
    <location>
        <begin position="248"/>
        <end position="274"/>
    </location>
</feature>
<feature type="transmembrane region" description="Helical" evidence="1">
    <location>
        <begin position="155"/>
        <end position="172"/>
    </location>
</feature>
<name>A0A090AQF1_9GAMM</name>
<dbReference type="OrthoDB" id="1814621at2"/>
<feature type="transmembrane region" description="Helical" evidence="1">
    <location>
        <begin position="179"/>
        <end position="198"/>
    </location>
</feature>
<dbReference type="Proteomes" id="UP000031623">
    <property type="component" value="Chromosome"/>
</dbReference>
<feature type="domain" description="DUF6311" evidence="3">
    <location>
        <begin position="468"/>
        <end position="572"/>
    </location>
</feature>
<feature type="transmembrane region" description="Helical" evidence="1">
    <location>
        <begin position="397"/>
        <end position="414"/>
    </location>
</feature>
<keyword evidence="1" id="KW-0812">Transmembrane</keyword>
<dbReference type="InterPro" id="IPR046278">
    <property type="entry name" value="DUF6311"/>
</dbReference>
<feature type="transmembrane region" description="Helical" evidence="1">
    <location>
        <begin position="319"/>
        <end position="339"/>
    </location>
</feature>
<feature type="domain" description="DUF6311" evidence="2">
    <location>
        <begin position="41"/>
        <end position="439"/>
    </location>
</feature>
<evidence type="ECO:0000313" key="5">
    <source>
        <dbReference type="Proteomes" id="UP000031623"/>
    </source>
</evidence>
<keyword evidence="1" id="KW-1133">Transmembrane helix</keyword>
<dbReference type="Pfam" id="PF25853">
    <property type="entry name" value="DUF6311_C"/>
    <property type="match status" value="1"/>
</dbReference>
<keyword evidence="5" id="KW-1185">Reference proteome</keyword>
<feature type="transmembrane region" description="Helical" evidence="1">
    <location>
        <begin position="210"/>
        <end position="236"/>
    </location>
</feature>
<reference evidence="4 5" key="1">
    <citation type="journal article" date="2014" name="ISME J.">
        <title>Ecophysiology of Thioploca ingrica as revealed by the complete genome sequence supplemented with proteomic evidence.</title>
        <authorList>
            <person name="Kojima H."/>
            <person name="Ogura Y."/>
            <person name="Yamamoto N."/>
            <person name="Togashi T."/>
            <person name="Mori H."/>
            <person name="Watanabe T."/>
            <person name="Nemoto F."/>
            <person name="Kurokawa K."/>
            <person name="Hayashi T."/>
            <person name="Fukui M."/>
        </authorList>
    </citation>
    <scope>NUCLEOTIDE SEQUENCE [LARGE SCALE GENOMIC DNA]</scope>
</reference>
<feature type="transmembrane region" description="Helical" evidence="1">
    <location>
        <begin position="37"/>
        <end position="58"/>
    </location>
</feature>
<feature type="transmembrane region" description="Helical" evidence="1">
    <location>
        <begin position="351"/>
        <end position="377"/>
    </location>
</feature>
<feature type="transmembrane region" description="Helical" evidence="1">
    <location>
        <begin position="95"/>
        <end position="115"/>
    </location>
</feature>
<organism evidence="4 5">
    <name type="scientific">Thioploca ingrica</name>
    <dbReference type="NCBI Taxonomy" id="40754"/>
    <lineage>
        <taxon>Bacteria</taxon>
        <taxon>Pseudomonadati</taxon>
        <taxon>Pseudomonadota</taxon>
        <taxon>Gammaproteobacteria</taxon>
        <taxon>Thiotrichales</taxon>
        <taxon>Thiotrichaceae</taxon>
        <taxon>Thioploca</taxon>
    </lineage>
</organism>
<evidence type="ECO:0000259" key="3">
    <source>
        <dbReference type="Pfam" id="PF25853"/>
    </source>
</evidence>
<feature type="transmembrane region" description="Helical" evidence="1">
    <location>
        <begin position="6"/>
        <end position="25"/>
    </location>
</feature>
<keyword evidence="1" id="KW-0472">Membrane</keyword>
<dbReference type="STRING" id="40754.THII_3538"/>
<evidence type="ECO:0000313" key="4">
    <source>
        <dbReference type="EMBL" id="BAP57835.1"/>
    </source>
</evidence>
<gene>
    <name evidence="4" type="ORF">THII_3538</name>
</gene>